<dbReference type="Proteomes" id="UP001165060">
    <property type="component" value="Unassembled WGS sequence"/>
</dbReference>
<gene>
    <name evidence="1" type="ORF">TeGR_g750</name>
</gene>
<evidence type="ECO:0000313" key="1">
    <source>
        <dbReference type="EMBL" id="GMI25898.1"/>
    </source>
</evidence>
<sequence length="259" mass="28404">MLQVNSVWRAAGSSSFLWSSFPEATYGPFTKSKSAFVARLSYLSQLHSLGTYLNLLPAAQPLSLTPELLRGWVVPGPTLLPLGWLEFALLRSQGSLSDPLALGDFLLHCAPVPLHETPDSYDVTSSSLPDNSLHILNEYPSEDGETSFGVELRPGKAPRFVVFGSFLVFGADVDSVDVIGSTYLFSDGSPDNCMSGEEAMMESSPVRRIAIYDDMLAMLEAFRVEMQLRADKVDMDDMPQDSKAPSARGWVFTEMGYGW</sequence>
<organism evidence="1 2">
    <name type="scientific">Tetraparma gracilis</name>
    <dbReference type="NCBI Taxonomy" id="2962635"/>
    <lineage>
        <taxon>Eukaryota</taxon>
        <taxon>Sar</taxon>
        <taxon>Stramenopiles</taxon>
        <taxon>Ochrophyta</taxon>
        <taxon>Bolidophyceae</taxon>
        <taxon>Parmales</taxon>
        <taxon>Triparmaceae</taxon>
        <taxon>Tetraparma</taxon>
    </lineage>
</organism>
<name>A0ABQ6MGK8_9STRA</name>
<comment type="caution">
    <text evidence="1">The sequence shown here is derived from an EMBL/GenBank/DDBJ whole genome shotgun (WGS) entry which is preliminary data.</text>
</comment>
<protein>
    <submittedName>
        <fullName evidence="1">Uncharacterized protein</fullName>
    </submittedName>
</protein>
<evidence type="ECO:0000313" key="2">
    <source>
        <dbReference type="Proteomes" id="UP001165060"/>
    </source>
</evidence>
<keyword evidence="2" id="KW-1185">Reference proteome</keyword>
<reference evidence="1 2" key="1">
    <citation type="journal article" date="2023" name="Commun. Biol.">
        <title>Genome analysis of Parmales, the sister group of diatoms, reveals the evolutionary specialization of diatoms from phago-mixotrophs to photoautotrophs.</title>
        <authorList>
            <person name="Ban H."/>
            <person name="Sato S."/>
            <person name="Yoshikawa S."/>
            <person name="Yamada K."/>
            <person name="Nakamura Y."/>
            <person name="Ichinomiya M."/>
            <person name="Sato N."/>
            <person name="Blanc-Mathieu R."/>
            <person name="Endo H."/>
            <person name="Kuwata A."/>
            <person name="Ogata H."/>
        </authorList>
    </citation>
    <scope>NUCLEOTIDE SEQUENCE [LARGE SCALE GENOMIC DNA]</scope>
</reference>
<dbReference type="EMBL" id="BRYB01004116">
    <property type="protein sequence ID" value="GMI25898.1"/>
    <property type="molecule type" value="Genomic_DNA"/>
</dbReference>
<proteinExistence type="predicted"/>
<accession>A0ABQ6MGK8</accession>